<name>A0A511YZ16_9CELL</name>
<keyword evidence="2" id="KW-1185">Reference proteome</keyword>
<sequence>MTSVPRAGECPECGAVTRLHTCHDLFMTLLSYDHEQRQPWAAFHTLNVACYLLQHPSQGTAASRAGQWLMVRTFVDHGIDAVHALARAAVRRNSHRHGGRGGLDADLPAPPPPVRHPAVTIHTVAVDGTFPAAGYESRMRDWAAATLASRAPDGAPG</sequence>
<organism evidence="1 2">
    <name type="scientific">Actinotalea fermentans</name>
    <dbReference type="NCBI Taxonomy" id="43671"/>
    <lineage>
        <taxon>Bacteria</taxon>
        <taxon>Bacillati</taxon>
        <taxon>Actinomycetota</taxon>
        <taxon>Actinomycetes</taxon>
        <taxon>Micrococcales</taxon>
        <taxon>Cellulomonadaceae</taxon>
        <taxon>Actinotalea</taxon>
    </lineage>
</organism>
<evidence type="ECO:0000313" key="1">
    <source>
        <dbReference type="EMBL" id="GEN80424.1"/>
    </source>
</evidence>
<dbReference type="AlphaFoldDB" id="A0A511YZ16"/>
<gene>
    <name evidence="1" type="ORF">AFE02nite_21580</name>
</gene>
<dbReference type="RefSeq" id="WP_034248128.1">
    <property type="nucleotide sequence ID" value="NZ_BJYK01000007.1"/>
</dbReference>
<dbReference type="Pfam" id="PF19371">
    <property type="entry name" value="DUF5946"/>
    <property type="match status" value="1"/>
</dbReference>
<dbReference type="InterPro" id="IPR045990">
    <property type="entry name" value="DUF5946"/>
</dbReference>
<dbReference type="EMBL" id="BJYK01000007">
    <property type="protein sequence ID" value="GEN80424.1"/>
    <property type="molecule type" value="Genomic_DNA"/>
</dbReference>
<comment type="caution">
    <text evidence="1">The sequence shown here is derived from an EMBL/GenBank/DDBJ whole genome shotgun (WGS) entry which is preliminary data.</text>
</comment>
<dbReference type="OrthoDB" id="3427046at2"/>
<proteinExistence type="predicted"/>
<evidence type="ECO:0000313" key="2">
    <source>
        <dbReference type="Proteomes" id="UP000321484"/>
    </source>
</evidence>
<protein>
    <submittedName>
        <fullName evidence="1">Uncharacterized protein</fullName>
    </submittedName>
</protein>
<reference evidence="1 2" key="1">
    <citation type="submission" date="2019-07" db="EMBL/GenBank/DDBJ databases">
        <title>Whole genome shotgun sequence of Actinotalea fermentans NBRC 105374.</title>
        <authorList>
            <person name="Hosoyama A."/>
            <person name="Uohara A."/>
            <person name="Ohji S."/>
            <person name="Ichikawa N."/>
        </authorList>
    </citation>
    <scope>NUCLEOTIDE SEQUENCE [LARGE SCALE GENOMIC DNA]</scope>
    <source>
        <strain evidence="1 2">NBRC 105374</strain>
    </source>
</reference>
<dbReference type="Proteomes" id="UP000321484">
    <property type="component" value="Unassembled WGS sequence"/>
</dbReference>
<accession>A0A511YZ16</accession>